<gene>
    <name evidence="2" type="ORF">F511_06571</name>
</gene>
<feature type="region of interest" description="Disordered" evidence="1">
    <location>
        <begin position="86"/>
        <end position="130"/>
    </location>
</feature>
<evidence type="ECO:0000313" key="3">
    <source>
        <dbReference type="Proteomes" id="UP000250235"/>
    </source>
</evidence>
<feature type="compositionally biased region" description="Polar residues" evidence="1">
    <location>
        <begin position="87"/>
        <end position="117"/>
    </location>
</feature>
<protein>
    <submittedName>
        <fullName evidence="2">Uncharacterized protein</fullName>
    </submittedName>
</protein>
<keyword evidence="3" id="KW-1185">Reference proteome</keyword>
<reference evidence="2 3" key="1">
    <citation type="journal article" date="2015" name="Proc. Natl. Acad. Sci. U.S.A.">
        <title>The resurrection genome of Boea hygrometrica: A blueprint for survival of dehydration.</title>
        <authorList>
            <person name="Xiao L."/>
            <person name="Yang G."/>
            <person name="Zhang L."/>
            <person name="Yang X."/>
            <person name="Zhao S."/>
            <person name="Ji Z."/>
            <person name="Zhou Q."/>
            <person name="Hu M."/>
            <person name="Wang Y."/>
            <person name="Chen M."/>
            <person name="Xu Y."/>
            <person name="Jin H."/>
            <person name="Xiao X."/>
            <person name="Hu G."/>
            <person name="Bao F."/>
            <person name="Hu Y."/>
            <person name="Wan P."/>
            <person name="Li L."/>
            <person name="Deng X."/>
            <person name="Kuang T."/>
            <person name="Xiang C."/>
            <person name="Zhu J.K."/>
            <person name="Oliver M.J."/>
            <person name="He Y."/>
        </authorList>
    </citation>
    <scope>NUCLEOTIDE SEQUENCE [LARGE SCALE GENOMIC DNA]</scope>
    <source>
        <strain evidence="3">cv. XS01</strain>
    </source>
</reference>
<accession>A0A2Z7CAR7</accession>
<name>A0A2Z7CAR7_9LAMI</name>
<dbReference type="EMBL" id="KQ999428">
    <property type="protein sequence ID" value="KZV41533.1"/>
    <property type="molecule type" value="Genomic_DNA"/>
</dbReference>
<sequence length="157" mass="17202">MTSAISADNYLESAMMTSAVMSLQSAVSYSTTSRWYLKLAIEKRCHLDKWIRQRFAFALRTSSRYISQGKPAGSYSSFFHPIASYSDPVSSTSRPTSGQPAAGISSQAGQPVASTSRPPADVPVASYSVSSRRLQCFAYPVDRKSRRKEAKGNNQTQ</sequence>
<evidence type="ECO:0000256" key="1">
    <source>
        <dbReference type="SAM" id="MobiDB-lite"/>
    </source>
</evidence>
<proteinExistence type="predicted"/>
<evidence type="ECO:0000313" key="2">
    <source>
        <dbReference type="EMBL" id="KZV41533.1"/>
    </source>
</evidence>
<dbReference type="AlphaFoldDB" id="A0A2Z7CAR7"/>
<dbReference type="Proteomes" id="UP000250235">
    <property type="component" value="Unassembled WGS sequence"/>
</dbReference>
<organism evidence="2 3">
    <name type="scientific">Dorcoceras hygrometricum</name>
    <dbReference type="NCBI Taxonomy" id="472368"/>
    <lineage>
        <taxon>Eukaryota</taxon>
        <taxon>Viridiplantae</taxon>
        <taxon>Streptophyta</taxon>
        <taxon>Embryophyta</taxon>
        <taxon>Tracheophyta</taxon>
        <taxon>Spermatophyta</taxon>
        <taxon>Magnoliopsida</taxon>
        <taxon>eudicotyledons</taxon>
        <taxon>Gunneridae</taxon>
        <taxon>Pentapetalae</taxon>
        <taxon>asterids</taxon>
        <taxon>lamiids</taxon>
        <taxon>Lamiales</taxon>
        <taxon>Gesneriaceae</taxon>
        <taxon>Didymocarpoideae</taxon>
        <taxon>Trichosporeae</taxon>
        <taxon>Loxocarpinae</taxon>
        <taxon>Dorcoceras</taxon>
    </lineage>
</organism>